<feature type="region of interest" description="Disordered" evidence="5">
    <location>
        <begin position="471"/>
        <end position="490"/>
    </location>
</feature>
<feature type="compositionally biased region" description="Basic and acidic residues" evidence="5">
    <location>
        <begin position="69"/>
        <end position="83"/>
    </location>
</feature>
<feature type="compositionally biased region" description="Polar residues" evidence="5">
    <location>
        <begin position="202"/>
        <end position="218"/>
    </location>
</feature>
<dbReference type="Gene3D" id="3.30.70.330">
    <property type="match status" value="1"/>
</dbReference>
<feature type="compositionally biased region" description="Basic and acidic residues" evidence="5">
    <location>
        <begin position="137"/>
        <end position="171"/>
    </location>
</feature>
<sequence>MDNRQPDHFRRSRSRSPHRFSHNGPPQAQARSYNRGPDRWADHQQPQQQHRHHQPYHQQQHIPPPPHHGQHDYPHRGDIHSEAKYGNPSYPPNEHTYPSSQASFHSRAGSSYQRAGHPGMNKEDRGEPDYGDYVPPSERRSPTRSNRGREDWEGGYEAERNGYEDRGRDRAGFGGGGGRGGFHSQGRSDFSQIHHPGERGQAYQSNANVPSFPPSNHLNRPRYPPSQAEPWSQSQPYRDPSPSRAYTAYSQHSANDQRAPYDHRQQQPFDEVYGGYDDEYGGAGTGGKPKRKEKEGPSEVSRHIIFLGLDPEMKETDLFDFLKEQGAQVESTTIIRDKITGASRGFGFALFAHTTAASTFLHSHFPSISIPFPSDAPHPRRVKIDFSASPNQPGHQPHSKNSWGATLSSGSSSMSDGRVRRGAGGGNDGMRDIGGNEGGENRVLLIRGVDVLARWKEVLDRVVQEVFEFSKSQTQTSGQDEYNTDSTRPSTEVGSTFITRLIGIRDKETGGSWGFCFLEMRTAEHAIGLLNRVLSPTIHPTGFRLDPSPKPVSISYANPAAFGPKKLSSVGISGQGKVIDGGGQFGLGGTSETVAYWDDGAELVEVWAEGGKEAAAADAELASFLSGLKADPNFAFLTSKEGARVNAQPTSALVSASNSAESKPISSSAHKKEEIMVPIAIGGIRLPKAGAEKVMKSVFQSAEADEEEEEESVREEREAAAAKAKGLYKVPPMASSRKIANSINKWNTKQSELASEPAPSLSAPSSISSENLTPVGVPQSNIINHEEPDGEFEFSDKIKLACLLCQRQLKSLELLSKHNQASDLHKKNLQDATLREVARNRVKAAREAAGLANPPTSEYVDRASQRRTLFNQPEAPVPVSKSANTVFKRKFVEGPTPIAQPAPPPPPVPLGQDQNNVGNKMLAKMGWKDGQGLGISGEGRVDPVQALQFAHSAGLGSVKPKDSSKTASTGEDTYSAQVRDSARNRYN</sequence>
<evidence type="ECO:0000256" key="5">
    <source>
        <dbReference type="SAM" id="MobiDB-lite"/>
    </source>
</evidence>
<dbReference type="InterPro" id="IPR012677">
    <property type="entry name" value="Nucleotide-bd_a/b_plait_sf"/>
</dbReference>
<comment type="subcellular location">
    <subcellularLocation>
        <location evidence="1">Nucleus</location>
    </subcellularLocation>
</comment>
<proteinExistence type="predicted"/>
<feature type="region of interest" description="Disordered" evidence="5">
    <location>
        <begin position="379"/>
        <end position="437"/>
    </location>
</feature>
<evidence type="ECO:0000256" key="3">
    <source>
        <dbReference type="ARBA" id="ARBA00023242"/>
    </source>
</evidence>
<evidence type="ECO:0000313" key="8">
    <source>
        <dbReference type="EMBL" id="CED84482.1"/>
    </source>
</evidence>
<keyword evidence="2 4" id="KW-0694">RNA-binding</keyword>
<organism evidence="8">
    <name type="scientific">Phaffia rhodozyma</name>
    <name type="common">Yeast</name>
    <name type="synonym">Xanthophyllomyces dendrorhous</name>
    <dbReference type="NCBI Taxonomy" id="264483"/>
    <lineage>
        <taxon>Eukaryota</taxon>
        <taxon>Fungi</taxon>
        <taxon>Dikarya</taxon>
        <taxon>Basidiomycota</taxon>
        <taxon>Agaricomycotina</taxon>
        <taxon>Tremellomycetes</taxon>
        <taxon>Cystofilobasidiales</taxon>
        <taxon>Mrakiaceae</taxon>
        <taxon>Phaffia</taxon>
    </lineage>
</organism>
<accession>A0A0F7SQG9</accession>
<dbReference type="EMBL" id="LN483166">
    <property type="protein sequence ID" value="CED84482.1"/>
    <property type="molecule type" value="Genomic_DNA"/>
</dbReference>
<dbReference type="GO" id="GO:0000398">
    <property type="term" value="P:mRNA splicing, via spliceosome"/>
    <property type="evidence" value="ECO:0007669"/>
    <property type="project" value="TreeGrafter"/>
</dbReference>
<dbReference type="SUPFAM" id="SSF54928">
    <property type="entry name" value="RNA-binding domain, RBD"/>
    <property type="match status" value="1"/>
</dbReference>
<dbReference type="GO" id="GO:0005634">
    <property type="term" value="C:nucleus"/>
    <property type="evidence" value="ECO:0007669"/>
    <property type="project" value="UniProtKB-SubCell"/>
</dbReference>
<evidence type="ECO:0000256" key="1">
    <source>
        <dbReference type="ARBA" id="ARBA00004123"/>
    </source>
</evidence>
<dbReference type="SMART" id="SM00443">
    <property type="entry name" value="G_patch"/>
    <property type="match status" value="1"/>
</dbReference>
<evidence type="ECO:0000256" key="4">
    <source>
        <dbReference type="PROSITE-ProRule" id="PRU00176"/>
    </source>
</evidence>
<feature type="compositionally biased region" description="Polar residues" evidence="5">
    <location>
        <begin position="96"/>
        <end position="113"/>
    </location>
</feature>
<name>A0A0F7SQG9_PHARH</name>
<feature type="compositionally biased region" description="Polar residues" evidence="5">
    <location>
        <begin position="388"/>
        <end position="407"/>
    </location>
</feature>
<feature type="compositionally biased region" description="Gly residues" evidence="5">
    <location>
        <begin position="172"/>
        <end position="183"/>
    </location>
</feature>
<feature type="compositionally biased region" description="Low complexity" evidence="5">
    <location>
        <begin position="751"/>
        <end position="772"/>
    </location>
</feature>
<dbReference type="AlphaFoldDB" id="A0A0F7SQG9"/>
<feature type="region of interest" description="Disordered" evidence="5">
    <location>
        <begin position="750"/>
        <end position="772"/>
    </location>
</feature>
<dbReference type="InterPro" id="IPR000467">
    <property type="entry name" value="G_patch_dom"/>
</dbReference>
<feature type="domain" description="G-patch" evidence="7">
    <location>
        <begin position="914"/>
        <end position="960"/>
    </location>
</feature>
<feature type="compositionally biased region" description="Basic residues" evidence="5">
    <location>
        <begin position="10"/>
        <end position="21"/>
    </location>
</feature>
<dbReference type="InterPro" id="IPR035979">
    <property type="entry name" value="RBD_domain_sf"/>
</dbReference>
<evidence type="ECO:0000259" key="6">
    <source>
        <dbReference type="PROSITE" id="PS50102"/>
    </source>
</evidence>
<dbReference type="InterPro" id="IPR000504">
    <property type="entry name" value="RRM_dom"/>
</dbReference>
<evidence type="ECO:0000259" key="7">
    <source>
        <dbReference type="PROSITE" id="PS50174"/>
    </source>
</evidence>
<dbReference type="PROSITE" id="PS50174">
    <property type="entry name" value="G_PATCH"/>
    <property type="match status" value="1"/>
</dbReference>
<feature type="compositionally biased region" description="Polar residues" evidence="5">
    <location>
        <begin position="965"/>
        <end position="978"/>
    </location>
</feature>
<protein>
    <submittedName>
        <fullName evidence="8">RNA-binding protein RBM5 and related proteins, contain G-patch and RRM domains</fullName>
    </submittedName>
</protein>
<reference evidence="8" key="1">
    <citation type="submission" date="2014-08" db="EMBL/GenBank/DDBJ databases">
        <authorList>
            <person name="Sharma Rahul"/>
            <person name="Thines Marco"/>
        </authorList>
    </citation>
    <scope>NUCLEOTIDE SEQUENCE</scope>
</reference>
<evidence type="ECO:0000256" key="2">
    <source>
        <dbReference type="ARBA" id="ARBA00022884"/>
    </source>
</evidence>
<dbReference type="Pfam" id="PF00076">
    <property type="entry name" value="RRM_1"/>
    <property type="match status" value="1"/>
</dbReference>
<feature type="region of interest" description="Disordered" evidence="5">
    <location>
        <begin position="951"/>
        <end position="987"/>
    </location>
</feature>
<dbReference type="PANTHER" id="PTHR13948:SF3">
    <property type="entry name" value="FI21118P1"/>
    <property type="match status" value="1"/>
</dbReference>
<dbReference type="PANTHER" id="PTHR13948">
    <property type="entry name" value="RNA-BINDING PROTEIN"/>
    <property type="match status" value="1"/>
</dbReference>
<dbReference type="PROSITE" id="PS50102">
    <property type="entry name" value="RRM"/>
    <property type="match status" value="1"/>
</dbReference>
<dbReference type="Pfam" id="PF01585">
    <property type="entry name" value="G-patch"/>
    <property type="match status" value="1"/>
</dbReference>
<dbReference type="GO" id="GO:0003723">
    <property type="term" value="F:RNA binding"/>
    <property type="evidence" value="ECO:0007669"/>
    <property type="project" value="UniProtKB-UniRule"/>
</dbReference>
<feature type="domain" description="RRM" evidence="6">
    <location>
        <begin position="302"/>
        <end position="389"/>
    </location>
</feature>
<feature type="region of interest" description="Disordered" evidence="5">
    <location>
        <begin position="1"/>
        <end position="299"/>
    </location>
</feature>
<keyword evidence="3" id="KW-0539">Nucleus</keyword>